<feature type="domain" description="Amidohydrolase-related" evidence="1">
    <location>
        <begin position="21"/>
        <end position="308"/>
    </location>
</feature>
<dbReference type="Gene3D" id="3.20.20.140">
    <property type="entry name" value="Metal-dependent hydrolases"/>
    <property type="match status" value="1"/>
</dbReference>
<reference evidence="2 3" key="1">
    <citation type="journal article" date="2011" name="MBio">
        <title>Genome variation in Cryptococcus gattii, an emerging pathogen of immunocompetent hosts.</title>
        <authorList>
            <person name="D'Souza C.A."/>
            <person name="Kronstad J.W."/>
            <person name="Taylor G."/>
            <person name="Warren R."/>
            <person name="Yuen M."/>
            <person name="Hu G."/>
            <person name="Jung W.H."/>
            <person name="Sham A."/>
            <person name="Kidd S.E."/>
            <person name="Tangen K."/>
            <person name="Lee N."/>
            <person name="Zeilmaker T."/>
            <person name="Sawkins J."/>
            <person name="McVicker G."/>
            <person name="Shah S."/>
            <person name="Gnerre S."/>
            <person name="Griggs A."/>
            <person name="Zeng Q."/>
            <person name="Bartlett K."/>
            <person name="Li W."/>
            <person name="Wang X."/>
            <person name="Heitman J."/>
            <person name="Stajich J.E."/>
            <person name="Fraser J.A."/>
            <person name="Meyer W."/>
            <person name="Carter D."/>
            <person name="Schein J."/>
            <person name="Krzywinski M."/>
            <person name="Kwon-Chung K.J."/>
            <person name="Varma A."/>
            <person name="Wang J."/>
            <person name="Brunham R."/>
            <person name="Fyfe M."/>
            <person name="Ouellette B.F."/>
            <person name="Siddiqui A."/>
            <person name="Marra M."/>
            <person name="Jones S."/>
            <person name="Holt R."/>
            <person name="Birren B.W."/>
            <person name="Galagan J.E."/>
            <person name="Cuomo C.A."/>
        </authorList>
    </citation>
    <scope>NUCLEOTIDE SEQUENCE [LARGE SCALE GENOMIC DNA]</scope>
    <source>
        <strain evidence="2 3">R265</strain>
    </source>
</reference>
<dbReference type="OMA" id="WHLQFLI"/>
<organism evidence="2 3">
    <name type="scientific">Cryptococcus deuterogattii (strain R265)</name>
    <name type="common">Cryptococcus gattii VGII (strain R265)</name>
    <dbReference type="NCBI Taxonomy" id="294750"/>
    <lineage>
        <taxon>Eukaryota</taxon>
        <taxon>Fungi</taxon>
        <taxon>Dikarya</taxon>
        <taxon>Basidiomycota</taxon>
        <taxon>Agaricomycotina</taxon>
        <taxon>Tremellomycetes</taxon>
        <taxon>Tremellales</taxon>
        <taxon>Cryptococcaceae</taxon>
        <taxon>Cryptococcus</taxon>
        <taxon>Cryptococcus gattii species complex</taxon>
    </lineage>
</organism>
<dbReference type="KEGG" id="cdeu:CNBG_2179"/>
<dbReference type="OrthoDB" id="2135488at2759"/>
<dbReference type="InterPro" id="IPR032466">
    <property type="entry name" value="Metal_Hydrolase"/>
</dbReference>
<dbReference type="AlphaFoldDB" id="A0A095D515"/>
<protein>
    <submittedName>
        <fullName evidence="2">Amidohydrolase 2</fullName>
    </submittedName>
</protein>
<sequence>MPSLASTAPIRTEQPCPPGSWDVHHHIFDLDKFPLAPTRHFTPSSAPLHSFETFQHSLGIDHACIAHGLSFGTDSSSLLYYLKYFNGTGRAYACIDIEKTTDEQIHSMKDQGVIGIRIDYHLHKAQHDMEEQIRCMKRYANRIAPFGWGLQIYHPHPEYYDSLAPIIASLSVTMVVDHFGGLKTASLLEFQGIDTSSFDVAKQPGLKALCNLLKERKLWIKLSAPYRCSEDPTLQDMKPLVRALVDANPDRVLYGSDWPHTQPFHRRPKGLKGEDVEEFLDFDDKAWVNQLKTWLSDDEWNKLMVKNPQVFTGYEGKD</sequence>
<evidence type="ECO:0000313" key="3">
    <source>
        <dbReference type="Proteomes" id="UP000029445"/>
    </source>
</evidence>
<dbReference type="VEuPathDB" id="FungiDB:CNBG_2179"/>
<dbReference type="Pfam" id="PF04909">
    <property type="entry name" value="Amidohydro_2"/>
    <property type="match status" value="1"/>
</dbReference>
<evidence type="ECO:0000259" key="1">
    <source>
        <dbReference type="Pfam" id="PF04909"/>
    </source>
</evidence>
<keyword evidence="3" id="KW-1185">Reference proteome</keyword>
<keyword evidence="2" id="KW-0378">Hydrolase</keyword>
<dbReference type="SUPFAM" id="SSF51556">
    <property type="entry name" value="Metallo-dependent hydrolases"/>
    <property type="match status" value="1"/>
</dbReference>
<dbReference type="PANTHER" id="PTHR35563">
    <property type="entry name" value="BARREL METAL-DEPENDENT HYDROLASE, PUTATIVE (AFU_ORTHOLOGUE AFUA_1G16240)-RELATED"/>
    <property type="match status" value="1"/>
</dbReference>
<evidence type="ECO:0000313" key="2">
    <source>
        <dbReference type="EMBL" id="KGB76341.1"/>
    </source>
</evidence>
<dbReference type="EMBL" id="CP025765">
    <property type="protein sequence ID" value="KGB76341.1"/>
    <property type="molecule type" value="Genomic_DNA"/>
</dbReference>
<dbReference type="HOGENOM" id="CLU_064039_0_0_1"/>
<reference evidence="2 3" key="2">
    <citation type="journal article" date="2018" name="Proc. Natl. Acad. Sci.">
        <title>RNAi is a critical determinant of centromere evolution in closely related fungi.</title>
        <authorList>
            <person name="Yadav V."/>
            <person name="Sun S."/>
            <person name="Billmyre R.B."/>
            <person name="Thimmappa B.C."/>
            <person name="Shea T."/>
            <person name="Lintner R."/>
            <person name="Bakkeren G."/>
            <person name="Cuomo C.A."/>
            <person name="Heitman J."/>
            <person name="Sanyal K."/>
        </authorList>
    </citation>
    <scope>NUCLEOTIDE SEQUENCE [LARGE SCALE GENOMIC DNA]</scope>
    <source>
        <strain evidence="2 3">R265</strain>
    </source>
</reference>
<dbReference type="RefSeq" id="XP_062882229.1">
    <property type="nucleotide sequence ID" value="XM_063026274.1"/>
</dbReference>
<name>A0A095D515_CRYD2</name>
<dbReference type="Proteomes" id="UP000029445">
    <property type="component" value="Chromosome 7"/>
</dbReference>
<proteinExistence type="predicted"/>
<dbReference type="GO" id="GO:0016787">
    <property type="term" value="F:hydrolase activity"/>
    <property type="evidence" value="ECO:0007669"/>
    <property type="project" value="UniProtKB-KW"/>
</dbReference>
<dbReference type="InterPro" id="IPR006680">
    <property type="entry name" value="Amidohydro-rel"/>
</dbReference>
<dbReference type="PANTHER" id="PTHR35563:SF2">
    <property type="entry name" value="BARREL METAL-DEPENDENT HYDROLASE, PUTATIVE (AFU_ORTHOLOGUE AFUA_1G16240)-RELATED"/>
    <property type="match status" value="1"/>
</dbReference>
<dbReference type="GeneID" id="88178548"/>
<accession>A0A095D515</accession>
<gene>
    <name evidence="2" type="ORF">CNBG_2179</name>
</gene>
<dbReference type="InterPro" id="IPR052358">
    <property type="entry name" value="Aro_Compnd_Degr_Hydrolases"/>
</dbReference>